<reference evidence="8" key="1">
    <citation type="submission" date="2023-07" db="EMBL/GenBank/DDBJ databases">
        <title>Sequencing the genomes of 1000 actinobacteria strains.</title>
        <authorList>
            <person name="Klenk H.-P."/>
        </authorList>
    </citation>
    <scope>NUCLEOTIDE SEQUENCE</scope>
    <source>
        <strain evidence="8">DSM 107476</strain>
    </source>
</reference>
<keyword evidence="9" id="KW-1185">Reference proteome</keyword>
<feature type="compositionally biased region" description="Basic and acidic residues" evidence="4">
    <location>
        <begin position="233"/>
        <end position="242"/>
    </location>
</feature>
<comment type="subcellular location">
    <subcellularLocation>
        <location evidence="1">Periplasm</location>
    </subcellularLocation>
</comment>
<feature type="chain" id="PRO_5045842993" evidence="5">
    <location>
        <begin position="19"/>
        <end position="414"/>
    </location>
</feature>
<feature type="signal peptide" evidence="5">
    <location>
        <begin position="1"/>
        <end position="18"/>
    </location>
</feature>
<protein>
    <submittedName>
        <fullName evidence="8">Iron uptake system component EfeO</fullName>
    </submittedName>
</protein>
<evidence type="ECO:0000313" key="9">
    <source>
        <dbReference type="Proteomes" id="UP001180840"/>
    </source>
</evidence>
<dbReference type="Pfam" id="PF13473">
    <property type="entry name" value="Cupredoxin_1"/>
    <property type="match status" value="1"/>
</dbReference>
<dbReference type="NCBIfam" id="NF041757">
    <property type="entry name" value="EfeO"/>
    <property type="match status" value="1"/>
</dbReference>
<dbReference type="PANTHER" id="PTHR39192:SF1">
    <property type="entry name" value="IRON UPTAKE SYSTEM COMPONENT EFEO"/>
    <property type="match status" value="1"/>
</dbReference>
<dbReference type="PROSITE" id="PS51257">
    <property type="entry name" value="PROKAR_LIPOPROTEIN"/>
    <property type="match status" value="1"/>
</dbReference>
<evidence type="ECO:0000256" key="3">
    <source>
        <dbReference type="ARBA" id="ARBA00022729"/>
    </source>
</evidence>
<evidence type="ECO:0000256" key="5">
    <source>
        <dbReference type="SAM" id="SignalP"/>
    </source>
</evidence>
<evidence type="ECO:0000259" key="7">
    <source>
        <dbReference type="Pfam" id="PF13473"/>
    </source>
</evidence>
<evidence type="ECO:0000259" key="6">
    <source>
        <dbReference type="Pfam" id="PF09375"/>
    </source>
</evidence>
<evidence type="ECO:0000313" key="8">
    <source>
        <dbReference type="EMBL" id="MDR7328616.1"/>
    </source>
</evidence>
<gene>
    <name evidence="8" type="ORF">J2S39_000292</name>
</gene>
<dbReference type="Pfam" id="PF09375">
    <property type="entry name" value="Peptidase_M75"/>
    <property type="match status" value="1"/>
</dbReference>
<dbReference type="InterPro" id="IPR018976">
    <property type="entry name" value="Imelysin-like"/>
</dbReference>
<dbReference type="PANTHER" id="PTHR39192">
    <property type="entry name" value="IRON UPTAKE SYSTEM COMPONENT EFEO"/>
    <property type="match status" value="1"/>
</dbReference>
<keyword evidence="3 5" id="KW-0732">Signal</keyword>
<feature type="region of interest" description="Disordered" evidence="4">
    <location>
        <begin position="233"/>
        <end position="257"/>
    </location>
</feature>
<dbReference type="InterPro" id="IPR050894">
    <property type="entry name" value="EfeM/EfeO_iron_uptake"/>
</dbReference>
<accession>A0ABU1ZUK7</accession>
<feature type="domain" description="Imelysin-like" evidence="6">
    <location>
        <begin position="137"/>
        <end position="404"/>
    </location>
</feature>
<comment type="caution">
    <text evidence="8">The sequence shown here is derived from an EMBL/GenBank/DDBJ whole genome shotgun (WGS) entry which is preliminary data.</text>
</comment>
<sequence length="414" mass="44811">MKHPALILTLSAATFALAACTGSSPTGAVEVASTAEACTVSTDSVESGSHTFAITNEGEQVTEFYILGADGLQIVTERENIAPGDTVELAVSLAPGDYYTACKPGLRGANVGQAAFTVTGDPIPVDTSEQERYGQVVTSYVDFVRAEVDALVPEVNEFADAYAAGDDEAARARYATARVHYERIEPLAEALGPLDPRIDFREVDYLAEAELLKQDDPTFDQWLGFHRMEKDLWPPTEDERNADGAPAREGWTESTPQQRQVVAETLKADVAALRETVNDEKFIADQGINVSTVSNGAIGLLEEVAKSKVTGEEDWWSHTDLWDFQANVQGARAAFDLVAPIAQDKGAEGQELVEGITTQFEEMQTLLDEYGSLEEGFVLYDQVDAGQQAELTRQLDALREPLARLTGTVLGIEA</sequence>
<evidence type="ECO:0000256" key="4">
    <source>
        <dbReference type="SAM" id="MobiDB-lite"/>
    </source>
</evidence>
<feature type="domain" description="EfeO-type cupredoxin-like" evidence="7">
    <location>
        <begin position="9"/>
        <end position="103"/>
    </location>
</feature>
<evidence type="ECO:0000256" key="2">
    <source>
        <dbReference type="ARBA" id="ARBA00005989"/>
    </source>
</evidence>
<dbReference type="EMBL" id="JAVDXZ010000001">
    <property type="protein sequence ID" value="MDR7328616.1"/>
    <property type="molecule type" value="Genomic_DNA"/>
</dbReference>
<dbReference type="Proteomes" id="UP001180840">
    <property type="component" value="Unassembled WGS sequence"/>
</dbReference>
<dbReference type="Gene3D" id="1.20.1420.20">
    <property type="entry name" value="M75 peptidase, HXXE motif"/>
    <property type="match status" value="1"/>
</dbReference>
<name>A0ABU1ZUK7_9CORY</name>
<dbReference type="RefSeq" id="WP_290197588.1">
    <property type="nucleotide sequence ID" value="NZ_CP047654.1"/>
</dbReference>
<dbReference type="InterPro" id="IPR034981">
    <property type="entry name" value="Imelysin-like_EfeO/Algp7"/>
</dbReference>
<dbReference type="CDD" id="cd14656">
    <property type="entry name" value="Imelysin-like_EfeO"/>
    <property type="match status" value="1"/>
</dbReference>
<evidence type="ECO:0000256" key="1">
    <source>
        <dbReference type="ARBA" id="ARBA00004418"/>
    </source>
</evidence>
<dbReference type="InterPro" id="IPR028096">
    <property type="entry name" value="EfeO_Cupredoxin"/>
</dbReference>
<dbReference type="InterPro" id="IPR053377">
    <property type="entry name" value="Iron_uptake_EfeM/EfeO"/>
</dbReference>
<organism evidence="8 9">
    <name type="scientific">Corynebacterium guangdongense</name>
    <dbReference type="NCBI Taxonomy" id="1783348"/>
    <lineage>
        <taxon>Bacteria</taxon>
        <taxon>Bacillati</taxon>
        <taxon>Actinomycetota</taxon>
        <taxon>Actinomycetes</taxon>
        <taxon>Mycobacteriales</taxon>
        <taxon>Corynebacteriaceae</taxon>
        <taxon>Corynebacterium</taxon>
    </lineage>
</organism>
<comment type="similarity">
    <text evidence="2">Belongs to the EfeM/EfeO family.</text>
</comment>
<dbReference type="InterPro" id="IPR038352">
    <property type="entry name" value="Imelysin_sf"/>
</dbReference>
<proteinExistence type="inferred from homology"/>